<feature type="active site" evidence="1">
    <location>
        <position position="39"/>
    </location>
</feature>
<dbReference type="EMBL" id="CP098242">
    <property type="protein sequence ID" value="WAW11205.1"/>
    <property type="molecule type" value="Genomic_DNA"/>
</dbReference>
<feature type="binding site" evidence="2">
    <location>
        <position position="66"/>
    </location>
    <ligand>
        <name>CoA</name>
        <dbReference type="ChEBI" id="CHEBI:57287"/>
    </ligand>
</feature>
<protein>
    <submittedName>
        <fullName evidence="4">Thioesterase family protein</fullName>
    </submittedName>
</protein>
<proteinExistence type="predicted"/>
<sequence>MSRKENMLKPGLQGEVSIIVSDAHTARHMGSGGRDVLATPMLVALVEAAAQEAVSSYLAEGQQTVGVHLALTHDAATPVGMQVTATAELVSVSGRTLVFDVKAHDEVERIASGTHSRTLAQAASLDRMLQKKHKK</sequence>
<gene>
    <name evidence="4" type="ORF">NB640_06130</name>
</gene>
<evidence type="ECO:0000256" key="1">
    <source>
        <dbReference type="PIRSR" id="PIRSR014972-1"/>
    </source>
</evidence>
<evidence type="ECO:0000256" key="2">
    <source>
        <dbReference type="PIRSR" id="PIRSR014972-2"/>
    </source>
</evidence>
<dbReference type="InterPro" id="IPR029069">
    <property type="entry name" value="HotDog_dom_sf"/>
</dbReference>
<dbReference type="RefSeq" id="WP_269310316.1">
    <property type="nucleotide sequence ID" value="NZ_CP098242.1"/>
</dbReference>
<evidence type="ECO:0000313" key="5">
    <source>
        <dbReference type="Proteomes" id="UP001156215"/>
    </source>
</evidence>
<dbReference type="AlphaFoldDB" id="A0A9E9P4F2"/>
<accession>A0A9E9P4F2</accession>
<dbReference type="PANTHER" id="PTHR36934:SF1">
    <property type="entry name" value="THIOESTERASE DOMAIN-CONTAINING PROTEIN"/>
    <property type="match status" value="1"/>
</dbReference>
<feature type="domain" description="Fluoroacetyl-CoA-specific thioesterase-like" evidence="3">
    <location>
        <begin position="20"/>
        <end position="119"/>
    </location>
</feature>
<dbReference type="SUPFAM" id="SSF54637">
    <property type="entry name" value="Thioesterase/thiol ester dehydrase-isomerase"/>
    <property type="match status" value="1"/>
</dbReference>
<feature type="binding site" evidence="2">
    <location>
        <position position="117"/>
    </location>
    <ligand>
        <name>substrate</name>
    </ligand>
</feature>
<feature type="active site" evidence="1">
    <location>
        <position position="73"/>
    </location>
</feature>
<dbReference type="Proteomes" id="UP001156215">
    <property type="component" value="Chromosome"/>
</dbReference>
<feature type="binding site" evidence="2">
    <location>
        <position position="66"/>
    </location>
    <ligand>
        <name>substrate</name>
    </ligand>
</feature>
<evidence type="ECO:0000259" key="3">
    <source>
        <dbReference type="Pfam" id="PF22636"/>
    </source>
</evidence>
<organism evidence="4 5">
    <name type="scientific">Oxalobacter vibrioformis</name>
    <dbReference type="NCBI Taxonomy" id="933080"/>
    <lineage>
        <taxon>Bacteria</taxon>
        <taxon>Pseudomonadati</taxon>
        <taxon>Pseudomonadota</taxon>
        <taxon>Betaproteobacteria</taxon>
        <taxon>Burkholderiales</taxon>
        <taxon>Oxalobacteraceae</taxon>
        <taxon>Oxalobacter</taxon>
    </lineage>
</organism>
<dbReference type="KEGG" id="ovb:NB640_06130"/>
<feature type="active site" evidence="1">
    <location>
        <position position="47"/>
    </location>
</feature>
<dbReference type="PANTHER" id="PTHR36934">
    <property type="entry name" value="BLR0278 PROTEIN"/>
    <property type="match status" value="1"/>
</dbReference>
<keyword evidence="5" id="KW-1185">Reference proteome</keyword>
<reference evidence="4" key="1">
    <citation type="journal article" date="2022" name="Front. Microbiol.">
        <title>New perspectives on an old grouping: The genomic and phenotypic variability of Oxalobacter formigenes and the implications for calcium oxalate stone prevention.</title>
        <authorList>
            <person name="Chmiel J.A."/>
            <person name="Carr C."/>
            <person name="Stuivenberg G.A."/>
            <person name="Venema R."/>
            <person name="Chanyi R.M."/>
            <person name="Al K.F."/>
            <person name="Giguere D."/>
            <person name="Say H."/>
            <person name="Akouris P.P."/>
            <person name="Dominguez Romero S.A."/>
            <person name="Kwong A."/>
            <person name="Tai V."/>
            <person name="Koval S.F."/>
            <person name="Razvi H."/>
            <person name="Bjazevic J."/>
            <person name="Burton J.P."/>
        </authorList>
    </citation>
    <scope>NUCLEOTIDE SEQUENCE</scope>
    <source>
        <strain evidence="4">WoOx3</strain>
    </source>
</reference>
<dbReference type="PIRSF" id="PIRSF014972">
    <property type="entry name" value="FlK"/>
    <property type="match status" value="1"/>
</dbReference>
<dbReference type="Pfam" id="PF22636">
    <property type="entry name" value="FlK"/>
    <property type="match status" value="1"/>
</dbReference>
<dbReference type="InterPro" id="IPR025540">
    <property type="entry name" value="FlK"/>
</dbReference>
<name>A0A9E9P4F2_9BURK</name>
<dbReference type="Gene3D" id="3.10.129.10">
    <property type="entry name" value="Hotdog Thioesterase"/>
    <property type="match status" value="1"/>
</dbReference>
<evidence type="ECO:0000313" key="4">
    <source>
        <dbReference type="EMBL" id="WAW11205.1"/>
    </source>
</evidence>
<dbReference type="InterPro" id="IPR054485">
    <property type="entry name" value="FlK-like_dom"/>
</dbReference>